<keyword evidence="2" id="KW-1185">Reference proteome</keyword>
<proteinExistence type="predicted"/>
<evidence type="ECO:0000313" key="2">
    <source>
        <dbReference type="Proteomes" id="UP000799755"/>
    </source>
</evidence>
<name>A0ACB6Q8X6_9PLEO</name>
<comment type="caution">
    <text evidence="1">The sequence shown here is derived from an EMBL/GenBank/DDBJ whole genome shotgun (WGS) entry which is preliminary data.</text>
</comment>
<gene>
    <name evidence="1" type="ORF">BDR25DRAFT_247686</name>
</gene>
<accession>A0ACB6Q8X6</accession>
<protein>
    <submittedName>
        <fullName evidence="1">Uncharacterized protein</fullName>
    </submittedName>
</protein>
<dbReference type="EMBL" id="MU003562">
    <property type="protein sequence ID" value="KAF2462807.1"/>
    <property type="molecule type" value="Genomic_DNA"/>
</dbReference>
<dbReference type="Proteomes" id="UP000799755">
    <property type="component" value="Unassembled WGS sequence"/>
</dbReference>
<evidence type="ECO:0000313" key="1">
    <source>
        <dbReference type="EMBL" id="KAF2462807.1"/>
    </source>
</evidence>
<sequence>MDPLSITASVIAVATLAAKLCATFSSLREVCNVLPGRLHALNNEIVDFEAVCRQVGSALDERAAAELDAATDAAIRRLLQQARQTLVEVHAVLAAIVATSHRNRVAGVRAWKKEHARLEQLQNEIKTVKSSLNILIGTSQSYVPGRSPASVFWAR</sequence>
<organism evidence="1 2">
    <name type="scientific">Lindgomyces ingoldianus</name>
    <dbReference type="NCBI Taxonomy" id="673940"/>
    <lineage>
        <taxon>Eukaryota</taxon>
        <taxon>Fungi</taxon>
        <taxon>Dikarya</taxon>
        <taxon>Ascomycota</taxon>
        <taxon>Pezizomycotina</taxon>
        <taxon>Dothideomycetes</taxon>
        <taxon>Pleosporomycetidae</taxon>
        <taxon>Pleosporales</taxon>
        <taxon>Lindgomycetaceae</taxon>
        <taxon>Lindgomyces</taxon>
    </lineage>
</organism>
<reference evidence="1" key="1">
    <citation type="journal article" date="2020" name="Stud. Mycol.">
        <title>101 Dothideomycetes genomes: a test case for predicting lifestyles and emergence of pathogens.</title>
        <authorList>
            <person name="Haridas S."/>
            <person name="Albert R."/>
            <person name="Binder M."/>
            <person name="Bloem J."/>
            <person name="Labutti K."/>
            <person name="Salamov A."/>
            <person name="Andreopoulos B."/>
            <person name="Baker S."/>
            <person name="Barry K."/>
            <person name="Bills G."/>
            <person name="Bluhm B."/>
            <person name="Cannon C."/>
            <person name="Castanera R."/>
            <person name="Culley D."/>
            <person name="Daum C."/>
            <person name="Ezra D."/>
            <person name="Gonzalez J."/>
            <person name="Henrissat B."/>
            <person name="Kuo A."/>
            <person name="Liang C."/>
            <person name="Lipzen A."/>
            <person name="Lutzoni F."/>
            <person name="Magnuson J."/>
            <person name="Mondo S."/>
            <person name="Nolan M."/>
            <person name="Ohm R."/>
            <person name="Pangilinan J."/>
            <person name="Park H.-J."/>
            <person name="Ramirez L."/>
            <person name="Alfaro M."/>
            <person name="Sun H."/>
            <person name="Tritt A."/>
            <person name="Yoshinaga Y."/>
            <person name="Zwiers L.-H."/>
            <person name="Turgeon B."/>
            <person name="Goodwin S."/>
            <person name="Spatafora J."/>
            <person name="Crous P."/>
            <person name="Grigoriev I."/>
        </authorList>
    </citation>
    <scope>NUCLEOTIDE SEQUENCE</scope>
    <source>
        <strain evidence="1">ATCC 200398</strain>
    </source>
</reference>